<dbReference type="InterPro" id="IPR016024">
    <property type="entry name" value="ARM-type_fold"/>
</dbReference>
<dbReference type="Gene3D" id="3.30.200.20">
    <property type="entry name" value="Phosphorylase Kinase, domain 1"/>
    <property type="match status" value="1"/>
</dbReference>
<dbReference type="InterPro" id="IPR021133">
    <property type="entry name" value="HEAT_type_2"/>
</dbReference>
<reference evidence="3 4" key="1">
    <citation type="submission" date="2020-06" db="EMBL/GenBank/DDBJ databases">
        <title>The yeast mating-type switching endonuclease HO is a domesticated member of an unorthodox homing genetic element family.</title>
        <authorList>
            <person name="Coughlan A.Y."/>
            <person name="Lombardi L."/>
            <person name="Braun-Galleani S."/>
            <person name="Martos A.R."/>
            <person name="Galeote V."/>
            <person name="Bigey F."/>
            <person name="Dequin S."/>
            <person name="Byrne K.P."/>
            <person name="Wolfe K.H."/>
        </authorList>
    </citation>
    <scope>NUCLEOTIDE SEQUENCE [LARGE SCALE GENOMIC DNA]</scope>
    <source>
        <strain evidence="3 4">CBS2947</strain>
    </source>
</reference>
<accession>A0A7H9HPF7</accession>
<dbReference type="SUPFAM" id="SSF48371">
    <property type="entry name" value="ARM repeat"/>
    <property type="match status" value="1"/>
</dbReference>
<dbReference type="GO" id="GO:0006409">
    <property type="term" value="P:tRNA export from nucleus"/>
    <property type="evidence" value="ECO:0007669"/>
    <property type="project" value="TreeGrafter"/>
</dbReference>
<dbReference type="InterPro" id="IPR051177">
    <property type="entry name" value="CIK-Related_Protein"/>
</dbReference>
<sequence>MSFINLFKSLSNFQFPYCLEERPVYESNLWQAFNGLRKSDSLPITAFKAIRSTQNESMIANAVHKSKILKIPGLCKVLEIFDSDPQSTFIITERVVPFPWDEIVSLRRNARSLELGIYQILTTLQFLDSFVLGTIGKESIFIDSRGQWLLFGLEICTKVSEIDDPDKFLDKVSVYSSLVGNSSPSDRNYRKIDAIQLSNLISQIFGGKFKVPKDWQTPLQALASGKSSIGNFMNKLQSTETWRLNPLIEVYQHLKEIHIKEPQEKLVAMTYLQNSFFESKDLYYNSSPNFLEGLIIPEITNVIKWLISNQGNLASAVSRIIPLLATFLDLSVVKEYFPEDSKQLIYASFGLTDRQVRFLLLIYLPKITKHLNRNEISTKIYPHFVQGMADSDTTLRLQTLKSIPTIVPFITERQLNNELLRYLAKTQVDVDVEIRTWTVIIITQISTLLSTSSGNRSNILATAYTKSLKDPKTKPRLAALHGLTKSINLFDVSTIANKILTVIAPGLLDKDPLVRRKAKNLFQIYLDKLEDEAKTIQETSAYGSDTEDIDFDQYGKVDENANDSELVKQFMETLILTAMPDPTLEQTRTVEENEEATQDAGWDDLSIDNGTDFSNTKLANGTKATSVAVETFWNDDLDQNLDEDAWDDQNFWGEDATIQESKASIPKAAQTTIKKSNNSIISSKSRAHRLKSTVNSMKSQKAKSADDDAWIGEW</sequence>
<gene>
    <name evidence="3" type="ORF">HG537_0C03320</name>
</gene>
<feature type="region of interest" description="Disordered" evidence="2">
    <location>
        <begin position="692"/>
        <end position="714"/>
    </location>
</feature>
<dbReference type="Gene3D" id="1.10.510.10">
    <property type="entry name" value="Transferase(Phosphotransferase) domain 1"/>
    <property type="match status" value="1"/>
</dbReference>
<dbReference type="PANTHER" id="PTHR12984">
    <property type="entry name" value="SCY1-RELATED S/T PROTEIN KINASE-LIKE"/>
    <property type="match status" value="1"/>
</dbReference>
<evidence type="ECO:0000256" key="2">
    <source>
        <dbReference type="SAM" id="MobiDB-lite"/>
    </source>
</evidence>
<organism evidence="3 4">
    <name type="scientific">Torulaspora globosa</name>
    <dbReference type="NCBI Taxonomy" id="48254"/>
    <lineage>
        <taxon>Eukaryota</taxon>
        <taxon>Fungi</taxon>
        <taxon>Dikarya</taxon>
        <taxon>Ascomycota</taxon>
        <taxon>Saccharomycotina</taxon>
        <taxon>Saccharomycetes</taxon>
        <taxon>Saccharomycetales</taxon>
        <taxon>Saccharomycetaceae</taxon>
        <taxon>Torulaspora</taxon>
    </lineage>
</organism>
<evidence type="ECO:0000313" key="4">
    <source>
        <dbReference type="Proteomes" id="UP000510647"/>
    </source>
</evidence>
<evidence type="ECO:0008006" key="5">
    <source>
        <dbReference type="Google" id="ProtNLM"/>
    </source>
</evidence>
<dbReference type="PANTHER" id="PTHR12984:SF3">
    <property type="entry name" value="N-TERMINAL KINASE-LIKE PROTEIN"/>
    <property type="match status" value="1"/>
</dbReference>
<keyword evidence="4" id="KW-1185">Reference proteome</keyword>
<dbReference type="OrthoDB" id="447103at2759"/>
<dbReference type="GO" id="GO:0005737">
    <property type="term" value="C:cytoplasm"/>
    <property type="evidence" value="ECO:0007669"/>
    <property type="project" value="TreeGrafter"/>
</dbReference>
<dbReference type="Proteomes" id="UP000510647">
    <property type="component" value="Chromosome 3"/>
</dbReference>
<proteinExistence type="predicted"/>
<dbReference type="EMBL" id="CP059269">
    <property type="protein sequence ID" value="QLQ79684.1"/>
    <property type="molecule type" value="Genomic_DNA"/>
</dbReference>
<name>A0A7H9HPF7_9SACH</name>
<evidence type="ECO:0000313" key="3">
    <source>
        <dbReference type="EMBL" id="QLQ79684.1"/>
    </source>
</evidence>
<dbReference type="Gene3D" id="1.25.10.10">
    <property type="entry name" value="Leucine-rich Repeat Variant"/>
    <property type="match status" value="1"/>
</dbReference>
<feature type="repeat" description="HEAT" evidence="1">
    <location>
        <begin position="380"/>
        <end position="418"/>
    </location>
</feature>
<dbReference type="PROSITE" id="PS50077">
    <property type="entry name" value="HEAT_REPEAT"/>
    <property type="match status" value="1"/>
</dbReference>
<dbReference type="AlphaFoldDB" id="A0A7H9HPF7"/>
<dbReference type="Pfam" id="PF20168">
    <property type="entry name" value="PDS5"/>
    <property type="match status" value="1"/>
</dbReference>
<dbReference type="InterPro" id="IPR011989">
    <property type="entry name" value="ARM-like"/>
</dbReference>
<evidence type="ECO:0000256" key="1">
    <source>
        <dbReference type="PROSITE-ProRule" id="PRU00103"/>
    </source>
</evidence>
<protein>
    <recommendedName>
        <fullName evidence="5">Protein kinase domain-containing protein</fullName>
    </recommendedName>
</protein>